<dbReference type="EMBL" id="BMNN01000001">
    <property type="protein sequence ID" value="GGI88356.1"/>
    <property type="molecule type" value="Genomic_DNA"/>
</dbReference>
<dbReference type="InterPro" id="IPR036866">
    <property type="entry name" value="RibonucZ/Hydroxyglut_hydro"/>
</dbReference>
<dbReference type="SUPFAM" id="SSF56281">
    <property type="entry name" value="Metallo-hydrolase/oxidoreductase"/>
    <property type="match status" value="1"/>
</dbReference>
<reference evidence="2" key="1">
    <citation type="journal article" date="2019" name="Int. J. Syst. Evol. Microbiol.">
        <title>The Global Catalogue of Microorganisms (GCM) 10K type strain sequencing project: providing services to taxonomists for standard genome sequencing and annotation.</title>
        <authorList>
            <consortium name="The Broad Institute Genomics Platform"/>
            <consortium name="The Broad Institute Genome Sequencing Center for Infectious Disease"/>
            <person name="Wu L."/>
            <person name="Ma J."/>
        </authorList>
    </citation>
    <scope>NUCLEOTIDE SEQUENCE [LARGE SCALE GENOMIC DNA]</scope>
    <source>
        <strain evidence="2">JCM 11590</strain>
    </source>
</reference>
<sequence>MRMHDPIIIPTDEGLFCPAGSFHIDPWRPVATAVITHAHADHARAGSEHYLAQHHSLPIMRHRLGEHHFTGLDYGEQRRFGAITLSLHPAGHVLGSAQVRLAHDDGRVWVVTGDYKRDPDPTCAPFEVIPCDTLITEATFALPCYRWPPVERVGEQIWQWWAAHPDRPCILFTYALGKAQRVLAALTAHTDRPVLVHGAMVAMTEIYRQAGVQMLQTIPVTELPSDHDFAGELILAPPSAAGSPWMRRFRNASTGFASGWMRIRGNRRRRGYDYGFELSDHADWPALLRTIRECGARTVLTTHGRSDDLVRYLREHEGIEAHELETLYGGEDD</sequence>
<dbReference type="Gene3D" id="3.60.15.10">
    <property type="entry name" value="Ribonuclease Z/Hydroxyacylglutathione hydrolase-like"/>
    <property type="match status" value="1"/>
</dbReference>
<gene>
    <name evidence="1" type="ORF">GCM10009083_00860</name>
</gene>
<accession>A0ABQ2CGF8</accession>
<evidence type="ECO:0000313" key="2">
    <source>
        <dbReference type="Proteomes" id="UP000633263"/>
    </source>
</evidence>
<dbReference type="PANTHER" id="PTHR11203:SF49">
    <property type="entry name" value="BLL1145 PROTEIN"/>
    <property type="match status" value="1"/>
</dbReference>
<dbReference type="InterPro" id="IPR026360">
    <property type="entry name" value="Xnuc_lig_assoc"/>
</dbReference>
<comment type="caution">
    <text evidence="1">The sequence shown here is derived from an EMBL/GenBank/DDBJ whole genome shotgun (WGS) entry which is preliminary data.</text>
</comment>
<dbReference type="Proteomes" id="UP000633263">
    <property type="component" value="Unassembled WGS sequence"/>
</dbReference>
<organism evidence="1 2">
    <name type="scientific">Halopseudomonas pertucinogena</name>
    <dbReference type="NCBI Taxonomy" id="86175"/>
    <lineage>
        <taxon>Bacteria</taxon>
        <taxon>Pseudomonadati</taxon>
        <taxon>Pseudomonadota</taxon>
        <taxon>Gammaproteobacteria</taxon>
        <taxon>Pseudomonadales</taxon>
        <taxon>Pseudomonadaceae</taxon>
        <taxon>Halopseudomonas</taxon>
    </lineage>
</organism>
<evidence type="ECO:0000313" key="1">
    <source>
        <dbReference type="EMBL" id="GGI88356.1"/>
    </source>
</evidence>
<dbReference type="InterPro" id="IPR050698">
    <property type="entry name" value="MBL"/>
</dbReference>
<keyword evidence="2" id="KW-1185">Reference proteome</keyword>
<dbReference type="NCBIfam" id="TIGR04122">
    <property type="entry name" value="Xnuc_lig_assoc"/>
    <property type="match status" value="1"/>
</dbReference>
<name>A0ABQ2CGF8_9GAMM</name>
<dbReference type="GO" id="GO:0016874">
    <property type="term" value="F:ligase activity"/>
    <property type="evidence" value="ECO:0007669"/>
    <property type="project" value="UniProtKB-KW"/>
</dbReference>
<protein>
    <submittedName>
        <fullName evidence="1">DNA ligase-associated DEXH box helicase</fullName>
    </submittedName>
</protein>
<dbReference type="PANTHER" id="PTHR11203">
    <property type="entry name" value="CLEAVAGE AND POLYADENYLATION SPECIFICITY FACTOR FAMILY MEMBER"/>
    <property type="match status" value="1"/>
</dbReference>
<keyword evidence="1" id="KW-0436">Ligase</keyword>
<proteinExistence type="predicted"/>